<accession>A0A9D4LKB7</accession>
<dbReference type="AlphaFoldDB" id="A0A9D4LKB7"/>
<keyword evidence="3" id="KW-1185">Reference proteome</keyword>
<reference evidence="2" key="1">
    <citation type="journal article" date="2019" name="bioRxiv">
        <title>The Genome of the Zebra Mussel, Dreissena polymorpha: A Resource for Invasive Species Research.</title>
        <authorList>
            <person name="McCartney M.A."/>
            <person name="Auch B."/>
            <person name="Kono T."/>
            <person name="Mallez S."/>
            <person name="Zhang Y."/>
            <person name="Obille A."/>
            <person name="Becker A."/>
            <person name="Abrahante J.E."/>
            <person name="Garbe J."/>
            <person name="Badalamenti J.P."/>
            <person name="Herman A."/>
            <person name="Mangelson H."/>
            <person name="Liachko I."/>
            <person name="Sullivan S."/>
            <person name="Sone E.D."/>
            <person name="Koren S."/>
            <person name="Silverstein K.A.T."/>
            <person name="Beckman K.B."/>
            <person name="Gohl D.M."/>
        </authorList>
    </citation>
    <scope>NUCLEOTIDE SEQUENCE</scope>
    <source>
        <strain evidence="2">Duluth1</strain>
        <tissue evidence="2">Whole animal</tissue>
    </source>
</reference>
<feature type="signal peptide" evidence="1">
    <location>
        <begin position="1"/>
        <end position="17"/>
    </location>
</feature>
<organism evidence="2 3">
    <name type="scientific">Dreissena polymorpha</name>
    <name type="common">Zebra mussel</name>
    <name type="synonym">Mytilus polymorpha</name>
    <dbReference type="NCBI Taxonomy" id="45954"/>
    <lineage>
        <taxon>Eukaryota</taxon>
        <taxon>Metazoa</taxon>
        <taxon>Spiralia</taxon>
        <taxon>Lophotrochozoa</taxon>
        <taxon>Mollusca</taxon>
        <taxon>Bivalvia</taxon>
        <taxon>Autobranchia</taxon>
        <taxon>Heteroconchia</taxon>
        <taxon>Euheterodonta</taxon>
        <taxon>Imparidentia</taxon>
        <taxon>Neoheterodontei</taxon>
        <taxon>Myida</taxon>
        <taxon>Dreissenoidea</taxon>
        <taxon>Dreissenidae</taxon>
        <taxon>Dreissena</taxon>
    </lineage>
</organism>
<name>A0A9D4LKB7_DREPO</name>
<proteinExistence type="predicted"/>
<comment type="caution">
    <text evidence="2">The sequence shown here is derived from an EMBL/GenBank/DDBJ whole genome shotgun (WGS) entry which is preliminary data.</text>
</comment>
<keyword evidence="1" id="KW-0732">Signal</keyword>
<protein>
    <submittedName>
        <fullName evidence="2">Uncharacterized protein</fullName>
    </submittedName>
</protein>
<reference evidence="2" key="2">
    <citation type="submission" date="2020-11" db="EMBL/GenBank/DDBJ databases">
        <authorList>
            <person name="McCartney M.A."/>
            <person name="Auch B."/>
            <person name="Kono T."/>
            <person name="Mallez S."/>
            <person name="Becker A."/>
            <person name="Gohl D.M."/>
            <person name="Silverstein K.A.T."/>
            <person name="Koren S."/>
            <person name="Bechman K.B."/>
            <person name="Herman A."/>
            <person name="Abrahante J.E."/>
            <person name="Garbe J."/>
        </authorList>
    </citation>
    <scope>NUCLEOTIDE SEQUENCE</scope>
    <source>
        <strain evidence="2">Duluth1</strain>
        <tissue evidence="2">Whole animal</tissue>
    </source>
</reference>
<dbReference type="EMBL" id="JAIWYP010000003">
    <property type="protein sequence ID" value="KAH3859444.1"/>
    <property type="molecule type" value="Genomic_DNA"/>
</dbReference>
<evidence type="ECO:0000256" key="1">
    <source>
        <dbReference type="SAM" id="SignalP"/>
    </source>
</evidence>
<dbReference type="Proteomes" id="UP000828390">
    <property type="component" value="Unassembled WGS sequence"/>
</dbReference>
<evidence type="ECO:0000313" key="3">
    <source>
        <dbReference type="Proteomes" id="UP000828390"/>
    </source>
</evidence>
<sequence length="60" mass="6908">MDAFLLLICFAFTDTLADTTSPAASAIANVEETRVPMALKDYLQDTWKWFFLRMFLKPCK</sequence>
<evidence type="ECO:0000313" key="2">
    <source>
        <dbReference type="EMBL" id="KAH3859444.1"/>
    </source>
</evidence>
<gene>
    <name evidence="2" type="ORF">DPMN_102258</name>
</gene>
<feature type="chain" id="PRO_5038693971" evidence="1">
    <location>
        <begin position="18"/>
        <end position="60"/>
    </location>
</feature>